<dbReference type="CDD" id="cd20069">
    <property type="entry name" value="5TM_Oxa1-like"/>
    <property type="match status" value="1"/>
</dbReference>
<evidence type="ECO:0000256" key="1">
    <source>
        <dbReference type="ARBA" id="ARBA00004141"/>
    </source>
</evidence>
<reference evidence="10 11" key="2">
    <citation type="submission" date="2018-09" db="EMBL/GenBank/DDBJ databases">
        <title>A high-quality reference genome of wild soybean provides a powerful tool to mine soybean genomes.</title>
        <authorList>
            <person name="Xie M."/>
            <person name="Chung C.Y.L."/>
            <person name="Li M.-W."/>
            <person name="Wong F.-L."/>
            <person name="Chan T.-F."/>
            <person name="Lam H.-M."/>
        </authorList>
    </citation>
    <scope>NUCLEOTIDE SEQUENCE [LARGE SCALE GENOMIC DNA]</scope>
    <source>
        <strain evidence="11">cv. W05</strain>
        <tissue evidence="10">Hypocotyl of etiolated seedlings</tissue>
    </source>
</reference>
<keyword evidence="4" id="KW-1133">Transmembrane helix</keyword>
<feature type="domain" description="Membrane insertase YidC/Oxa/ALB C-terminal" evidence="8">
    <location>
        <begin position="212"/>
        <end position="401"/>
    </location>
</feature>
<protein>
    <submittedName>
        <fullName evidence="9 10">Mitochondrial inner membrane protein OXA1</fullName>
    </submittedName>
</protein>
<dbReference type="Gramene" id="XM_028335644.1">
    <property type="protein sequence ID" value="XP_028191445.1"/>
    <property type="gene ID" value="LOC114377219"/>
</dbReference>
<sequence>MGVVSRLESESSSVPTNPFFYSILFGTLRKAAPPPPPPSSTASCLRSFHFFYNWLRIIMAYRRCLLIRGSLVDRRCHLSFSYVLHSNKGKRERTNEKSSSGGVGDFTQTRSFGSSLNGQMGFFSPSRDRFLSPCTGYGFCQYMSTVNRGSDKIGSDVMTDVADVLADTTMDSVASQAPVVNEVAIAAADSFLPVQALQYVIDAVHFYTGLNWWAAIVLTTLLIRTATVPLLINQLKATSKLTLMRPHLEEIKQEMEGLTMDPVAVAKGQQQMKKLFKEYGVSPFTPLKGLFIQGPIFVSFFLAITNMAEKVPSFKHGGASWFIDLSTPDALYVFPVLTALSFLITVECNMQEGMEGNPVAGTMKNVSRGLAVLTVPFTMGFPKAIFCYWVTSNLFSLVYGLVLKVPGVKKTLGIPEIPVAPPTTTSATQSPFSIFPALKQATSATTNGSSSIPDEASKHSNKKISSASVISQRLRSLEKQVKGRKKNKK</sequence>
<dbReference type="EMBL" id="KN664917">
    <property type="protein sequence ID" value="KHN10035.1"/>
    <property type="molecule type" value="Genomic_DNA"/>
</dbReference>
<keyword evidence="5" id="KW-0472">Membrane</keyword>
<evidence type="ECO:0000313" key="11">
    <source>
        <dbReference type="Proteomes" id="UP000289340"/>
    </source>
</evidence>
<evidence type="ECO:0000313" key="10">
    <source>
        <dbReference type="EMBL" id="RZB81652.1"/>
    </source>
</evidence>
<dbReference type="GO" id="GO:0005743">
    <property type="term" value="C:mitochondrial inner membrane"/>
    <property type="evidence" value="ECO:0007669"/>
    <property type="project" value="TreeGrafter"/>
</dbReference>
<dbReference type="AlphaFoldDB" id="A0A0B2PLM6"/>
<proteinExistence type="inferred from homology"/>
<evidence type="ECO:0000313" key="9">
    <source>
        <dbReference type="EMBL" id="KHN10035.1"/>
    </source>
</evidence>
<feature type="compositionally biased region" description="Polar residues" evidence="7">
    <location>
        <begin position="463"/>
        <end position="474"/>
    </location>
</feature>
<dbReference type="Proteomes" id="UP000053555">
    <property type="component" value="Unassembled WGS sequence"/>
</dbReference>
<dbReference type="EMBL" id="QZWG01000011">
    <property type="protein sequence ID" value="RZB81652.1"/>
    <property type="molecule type" value="Genomic_DNA"/>
</dbReference>
<comment type="similarity">
    <text evidence="2">Belongs to the OXA1/ALB3/YidC (TC 2.A.9.2) family.</text>
</comment>
<dbReference type="PANTHER" id="PTHR12428:SF34">
    <property type="entry name" value="MITOCHONDRIAL INNER MEMBRANE PROTEIN OXA1-LIKE"/>
    <property type="match status" value="1"/>
</dbReference>
<evidence type="ECO:0000256" key="6">
    <source>
        <dbReference type="RuleBase" id="RU003945"/>
    </source>
</evidence>
<feature type="region of interest" description="Disordered" evidence="7">
    <location>
        <begin position="444"/>
        <end position="489"/>
    </location>
</feature>
<dbReference type="Pfam" id="PF02096">
    <property type="entry name" value="60KD_IMP"/>
    <property type="match status" value="1"/>
</dbReference>
<dbReference type="GO" id="GO:0032979">
    <property type="term" value="P:protein insertion into mitochondrial inner membrane from matrix"/>
    <property type="evidence" value="ECO:0007669"/>
    <property type="project" value="TreeGrafter"/>
</dbReference>
<gene>
    <name evidence="10" type="ORF">D0Y65_031078</name>
    <name evidence="9" type="ORF">glysoja_026935</name>
</gene>
<evidence type="ECO:0000256" key="4">
    <source>
        <dbReference type="ARBA" id="ARBA00022989"/>
    </source>
</evidence>
<dbReference type="PANTHER" id="PTHR12428">
    <property type="entry name" value="OXA1"/>
    <property type="match status" value="1"/>
</dbReference>
<comment type="similarity">
    <text evidence="6">Belongs to the OXA1/ALB3/YidC family.</text>
</comment>
<evidence type="ECO:0000259" key="8">
    <source>
        <dbReference type="Pfam" id="PF02096"/>
    </source>
</evidence>
<dbReference type="InterPro" id="IPR028055">
    <property type="entry name" value="YidC/Oxa/ALB_C"/>
</dbReference>
<organism evidence="9">
    <name type="scientific">Glycine soja</name>
    <name type="common">Wild soybean</name>
    <dbReference type="NCBI Taxonomy" id="3848"/>
    <lineage>
        <taxon>Eukaryota</taxon>
        <taxon>Viridiplantae</taxon>
        <taxon>Streptophyta</taxon>
        <taxon>Embryophyta</taxon>
        <taxon>Tracheophyta</taxon>
        <taxon>Spermatophyta</taxon>
        <taxon>Magnoliopsida</taxon>
        <taxon>eudicotyledons</taxon>
        <taxon>Gunneridae</taxon>
        <taxon>Pentapetalae</taxon>
        <taxon>rosids</taxon>
        <taxon>fabids</taxon>
        <taxon>Fabales</taxon>
        <taxon>Fabaceae</taxon>
        <taxon>Papilionoideae</taxon>
        <taxon>50 kb inversion clade</taxon>
        <taxon>NPAAA clade</taxon>
        <taxon>indigoferoid/millettioid clade</taxon>
        <taxon>Phaseoleae</taxon>
        <taxon>Glycine</taxon>
        <taxon>Glycine subgen. Soja</taxon>
    </lineage>
</organism>
<evidence type="ECO:0000256" key="3">
    <source>
        <dbReference type="ARBA" id="ARBA00022692"/>
    </source>
</evidence>
<dbReference type="Proteomes" id="UP000289340">
    <property type="component" value="Chromosome 11"/>
</dbReference>
<keyword evidence="11" id="KW-1185">Reference proteome</keyword>
<dbReference type="InterPro" id="IPR001708">
    <property type="entry name" value="YidC/ALB3/OXA1/COX18"/>
</dbReference>
<keyword evidence="3 6" id="KW-0812">Transmembrane</keyword>
<comment type="subcellular location">
    <subcellularLocation>
        <location evidence="1 6">Membrane</location>
        <topology evidence="1 6">Multi-pass membrane protein</topology>
    </subcellularLocation>
</comment>
<dbReference type="GO" id="GO:0032977">
    <property type="term" value="F:membrane insertase activity"/>
    <property type="evidence" value="ECO:0007669"/>
    <property type="project" value="InterPro"/>
</dbReference>
<evidence type="ECO:0000256" key="5">
    <source>
        <dbReference type="ARBA" id="ARBA00023136"/>
    </source>
</evidence>
<dbReference type="NCBIfam" id="TIGR03592">
    <property type="entry name" value="yidC_oxa1_cterm"/>
    <property type="match status" value="1"/>
</dbReference>
<name>A0A0B2PLM6_GLYSO</name>
<evidence type="ECO:0000256" key="7">
    <source>
        <dbReference type="SAM" id="MobiDB-lite"/>
    </source>
</evidence>
<reference evidence="9" key="1">
    <citation type="submission" date="2014-07" db="EMBL/GenBank/DDBJ databases">
        <title>Identification of a novel salt tolerance gene in wild soybean by whole-genome sequencing.</title>
        <authorList>
            <person name="Lam H.-M."/>
            <person name="Qi X."/>
            <person name="Li M.-W."/>
            <person name="Liu X."/>
            <person name="Xie M."/>
            <person name="Ni M."/>
            <person name="Xu X."/>
        </authorList>
    </citation>
    <scope>NUCLEOTIDE SEQUENCE [LARGE SCALE GENOMIC DNA]</scope>
    <source>
        <tissue evidence="9">Root</tissue>
    </source>
</reference>
<evidence type="ECO:0000256" key="2">
    <source>
        <dbReference type="ARBA" id="ARBA00010583"/>
    </source>
</evidence>
<accession>A0A0B2PLM6</accession>